<comment type="similarity">
    <text evidence="2">Belongs to the patched family.</text>
</comment>
<dbReference type="GO" id="GO:0045879">
    <property type="term" value="P:negative regulation of smoothened signaling pathway"/>
    <property type="evidence" value="ECO:0007669"/>
    <property type="project" value="TreeGrafter"/>
</dbReference>
<evidence type="ECO:0000256" key="3">
    <source>
        <dbReference type="ARBA" id="ARBA00022692"/>
    </source>
</evidence>
<dbReference type="InterPro" id="IPR004766">
    <property type="entry name" value="TM_rcpt_patched"/>
</dbReference>
<evidence type="ECO:0000256" key="9">
    <source>
        <dbReference type="SAM" id="Phobius"/>
    </source>
</evidence>
<dbReference type="OrthoDB" id="5873834at2759"/>
<dbReference type="PROSITE" id="PS50156">
    <property type="entry name" value="SSD"/>
    <property type="match status" value="1"/>
</dbReference>
<feature type="transmembrane region" description="Helical" evidence="9">
    <location>
        <begin position="747"/>
        <end position="765"/>
    </location>
</feature>
<keyword evidence="12" id="KW-1185">Reference proteome</keyword>
<dbReference type="Pfam" id="PF12349">
    <property type="entry name" value="Sterol-sensing"/>
    <property type="match status" value="1"/>
</dbReference>
<feature type="region of interest" description="Disordered" evidence="8">
    <location>
        <begin position="1"/>
        <end position="55"/>
    </location>
</feature>
<evidence type="ECO:0000256" key="4">
    <source>
        <dbReference type="ARBA" id="ARBA00022989"/>
    </source>
</evidence>
<keyword evidence="4 9" id="KW-1133">Transmembrane helix</keyword>
<keyword evidence="7" id="KW-0325">Glycoprotein</keyword>
<feature type="transmembrane region" description="Helical" evidence="9">
    <location>
        <begin position="545"/>
        <end position="567"/>
    </location>
</feature>
<keyword evidence="3 9" id="KW-0812">Transmembrane</keyword>
<organism evidence="11 12">
    <name type="scientific">Aphidius gifuensis</name>
    <name type="common">Parasitoid wasp</name>
    <dbReference type="NCBI Taxonomy" id="684658"/>
    <lineage>
        <taxon>Eukaryota</taxon>
        <taxon>Metazoa</taxon>
        <taxon>Ecdysozoa</taxon>
        <taxon>Arthropoda</taxon>
        <taxon>Hexapoda</taxon>
        <taxon>Insecta</taxon>
        <taxon>Pterygota</taxon>
        <taxon>Neoptera</taxon>
        <taxon>Endopterygota</taxon>
        <taxon>Hymenoptera</taxon>
        <taxon>Apocrita</taxon>
        <taxon>Ichneumonoidea</taxon>
        <taxon>Braconidae</taxon>
        <taxon>Aphidiinae</taxon>
        <taxon>Aphidius</taxon>
    </lineage>
</organism>
<evidence type="ECO:0000256" key="2">
    <source>
        <dbReference type="ARBA" id="ARBA00005585"/>
    </source>
</evidence>
<dbReference type="Gene3D" id="1.20.1640.10">
    <property type="entry name" value="Multidrug efflux transporter AcrB transmembrane domain"/>
    <property type="match status" value="2"/>
</dbReference>
<feature type="transmembrane region" description="Helical" evidence="9">
    <location>
        <begin position="1022"/>
        <end position="1042"/>
    </location>
</feature>
<feature type="region of interest" description="Disordered" evidence="8">
    <location>
        <begin position="1183"/>
        <end position="1223"/>
    </location>
</feature>
<dbReference type="EMBL" id="JACMRX010000004">
    <property type="protein sequence ID" value="KAF7991588.1"/>
    <property type="molecule type" value="Genomic_DNA"/>
</dbReference>
<sequence>MVSASGPTGILAGRPSQNYHHRQQQQEQQQQQYMENVNDEDERINNNDKIKNEENRLRHESDLYIRPSWTDAAIALDQLEKGKAEGQRSAVWIRASLQDELSQLGYFLQRHAGKVIFVAIIVLATFIVALKSGQVHTKVEQLWIQEGGRLEKELEYTIEVLGEVPSTHQLVIQTPKYSGANLLNPNALIEHLNILTTAIETEVQLFDVTWTLRDMCHTPAMPIFEGVVAEMFTKIVPCAIMTPLDCFWEGSKLIDYAVAIPGPKHSQYIRWTSLNPTEILHQMKNAGYSFPFELLEDYMKRAGVTNGYQTKPCLDPYDPACPDTAPNKLSKSLPDVGTELAGGCYGFAANYMHWPEELLVGGVKRNKSGSLTRASGLQSIVQLNGEREFYERYDKDYRTQDIDWSQEKASHVLQTWQRAFTNSVKKQMNANRGLSMYNMYTFSTTTMNDILGSYSKVSVKNISIGCGFIVAIGGVLLTCASVVAGLGFCALLGIPFNAITTQIIPFLALGLGLHDMFLLTHTYAELDIKNIPSSEQTGIVLKRTGLSVILKSSCVGLAFFAASLIPIPALRMFSIQAGILIFFNLGSIILVFPTMVSLDLRRRRSGRSDILCCCLPALNDNIIANNKNLRLINKNISSNNNNNRAKQTITRAMPPDRRQTQTKILTNDNDNNESWVGGNNISDIESNNININNYHNNNNNNNNNNNEMDKLTGHNKNHDDCLLFKFSLTKIASKHYAPFVTNSATKFFGMLIFVFLLAASVWQSMKVIDGFELTDLVPRNSDEYAFLLAQSKHFGVFNMYAVTGRDFDYPHNQKLLYEYHDSFIRIKNIIKNDDGGLPKFWLMYFRDWLKNLQNAFDKDYRSGCIDEEKWCSNATDDAILAYKLLVQTGHADNPIDKFLISRNRLVDNDGIINPRGFYNYLTSWATNDAFAYETSQGNLRPLPKEQMHDRRDVELIIKKSSPLTYAQMPFFLQRLTDTNSITQLISGVREVCEKFEERGLPNFPSGIPFLFWEQYMDLRSCLGIALLAALGASFAVVGILLLNFWAALLVVISLAGVVLQLFGVMGFIGMKLSAVPAVLLVVSVGIAVHFNVHICLSFVTSVGGRDRRVRLALEHMFAPIIHGAITTLIAVMMLAFSEFEFVIKYFFLVLLCLIGIGLVNGLFFFPILLSLIGPSAEVIPYDQPDRISTPTPPPSPKIRRSKPPAPPRRPHKIDNRNLHNEPSLTTITEESNSWNSAQDTQSCIIVQPEVKIETTSSTCGNQNCGGSDSSGSSQTSPVTSTPHITTKVTATANIKVEVHTPLSNGGDRGDKYRHSSSNGRRSTRCSANINAESSCSSSEQATDNVNVKHK</sequence>
<evidence type="ECO:0000313" key="12">
    <source>
        <dbReference type="Proteomes" id="UP000639338"/>
    </source>
</evidence>
<feature type="transmembrane region" description="Helical" evidence="9">
    <location>
        <begin position="573"/>
        <end position="598"/>
    </location>
</feature>
<feature type="region of interest" description="Disordered" evidence="8">
    <location>
        <begin position="1256"/>
        <end position="1283"/>
    </location>
</feature>
<feature type="transmembrane region" description="Helical" evidence="9">
    <location>
        <begin position="1047"/>
        <end position="1068"/>
    </location>
</feature>
<dbReference type="GO" id="GO:0097108">
    <property type="term" value="F:hedgehog family protein binding"/>
    <property type="evidence" value="ECO:0007669"/>
    <property type="project" value="TreeGrafter"/>
</dbReference>
<dbReference type="GO" id="GO:0008158">
    <property type="term" value="F:hedgehog receptor activity"/>
    <property type="evidence" value="ECO:0007669"/>
    <property type="project" value="InterPro"/>
</dbReference>
<evidence type="ECO:0000256" key="5">
    <source>
        <dbReference type="ARBA" id="ARBA00023136"/>
    </source>
</evidence>
<feature type="region of interest" description="Disordered" evidence="8">
    <location>
        <begin position="1300"/>
        <end position="1325"/>
    </location>
</feature>
<feature type="domain" description="SSD" evidence="10">
    <location>
        <begin position="435"/>
        <end position="598"/>
    </location>
</feature>
<feature type="transmembrane region" description="Helical" evidence="9">
    <location>
        <begin position="111"/>
        <end position="130"/>
    </location>
</feature>
<feature type="transmembrane region" description="Helical" evidence="9">
    <location>
        <begin position="1074"/>
        <end position="1099"/>
    </location>
</feature>
<dbReference type="PANTHER" id="PTHR46022">
    <property type="entry name" value="PROTEIN PATCHED"/>
    <property type="match status" value="1"/>
</dbReference>
<feature type="compositionally biased region" description="Low complexity" evidence="8">
    <location>
        <begin position="1265"/>
        <end position="1281"/>
    </location>
</feature>
<dbReference type="InterPro" id="IPR000731">
    <property type="entry name" value="SSD"/>
</dbReference>
<protein>
    <recommendedName>
        <fullName evidence="10">SSD domain-containing protein</fullName>
    </recommendedName>
</protein>
<dbReference type="Proteomes" id="UP000639338">
    <property type="component" value="Unassembled WGS sequence"/>
</dbReference>
<comment type="subcellular location">
    <subcellularLocation>
        <location evidence="1">Membrane</location>
        <topology evidence="1">Multi-pass membrane protein</topology>
    </subcellularLocation>
</comment>
<evidence type="ECO:0000259" key="10">
    <source>
        <dbReference type="PROSITE" id="PS50156"/>
    </source>
</evidence>
<feature type="compositionally biased region" description="Basic and acidic residues" evidence="8">
    <location>
        <begin position="43"/>
        <end position="55"/>
    </location>
</feature>
<comment type="caution">
    <text evidence="11">The sequence shown here is derived from an EMBL/GenBank/DDBJ whole genome shotgun (WGS) entry which is preliminary data.</text>
</comment>
<dbReference type="GO" id="GO:0005886">
    <property type="term" value="C:plasma membrane"/>
    <property type="evidence" value="ECO:0007669"/>
    <property type="project" value="TreeGrafter"/>
</dbReference>
<dbReference type="GO" id="GO:0005119">
    <property type="term" value="F:smoothened binding"/>
    <property type="evidence" value="ECO:0007669"/>
    <property type="project" value="TreeGrafter"/>
</dbReference>
<gene>
    <name evidence="11" type="ORF">HCN44_008959</name>
</gene>
<proteinExistence type="inferred from homology"/>
<dbReference type="NCBIfam" id="TIGR00918">
    <property type="entry name" value="2A060602"/>
    <property type="match status" value="1"/>
</dbReference>
<feature type="transmembrane region" description="Helical" evidence="9">
    <location>
        <begin position="1111"/>
        <end position="1136"/>
    </location>
</feature>
<feature type="compositionally biased region" description="Polar residues" evidence="8">
    <location>
        <begin position="1315"/>
        <end position="1325"/>
    </location>
</feature>
<name>A0A834XQK2_APHGI</name>
<dbReference type="PANTHER" id="PTHR46022:SF1">
    <property type="entry name" value="PROTEIN PATCHED"/>
    <property type="match status" value="1"/>
</dbReference>
<reference evidence="11 12" key="1">
    <citation type="submission" date="2020-08" db="EMBL/GenBank/DDBJ databases">
        <title>Aphidius gifuensis genome sequencing and assembly.</title>
        <authorList>
            <person name="Du Z."/>
        </authorList>
    </citation>
    <scope>NUCLEOTIDE SEQUENCE [LARGE SCALE GENOMIC DNA]</scope>
    <source>
        <strain evidence="11">YNYX2018</strain>
        <tissue evidence="11">Adults</tissue>
    </source>
</reference>
<evidence type="ECO:0000256" key="6">
    <source>
        <dbReference type="ARBA" id="ARBA00023170"/>
    </source>
</evidence>
<feature type="transmembrane region" description="Helical" evidence="9">
    <location>
        <begin position="1142"/>
        <end position="1165"/>
    </location>
</feature>
<accession>A0A834XQK2</accession>
<keyword evidence="6" id="KW-0675">Receptor</keyword>
<feature type="transmembrane region" description="Helical" evidence="9">
    <location>
        <begin position="464"/>
        <end position="497"/>
    </location>
</feature>
<keyword evidence="5 9" id="KW-0472">Membrane</keyword>
<evidence type="ECO:0000256" key="1">
    <source>
        <dbReference type="ARBA" id="ARBA00004141"/>
    </source>
</evidence>
<dbReference type="InterPro" id="IPR053958">
    <property type="entry name" value="HMGCR/SNAP/NPC1-like_SSD"/>
</dbReference>
<evidence type="ECO:0000256" key="7">
    <source>
        <dbReference type="ARBA" id="ARBA00023180"/>
    </source>
</evidence>
<evidence type="ECO:0000313" key="11">
    <source>
        <dbReference type="EMBL" id="KAF7991588.1"/>
    </source>
</evidence>
<dbReference type="SUPFAM" id="SSF82866">
    <property type="entry name" value="Multidrug efflux transporter AcrB transmembrane domain"/>
    <property type="match status" value="2"/>
</dbReference>
<evidence type="ECO:0000256" key="8">
    <source>
        <dbReference type="SAM" id="MobiDB-lite"/>
    </source>
</evidence>